<dbReference type="Proteomes" id="UP000036403">
    <property type="component" value="Unassembled WGS sequence"/>
</dbReference>
<evidence type="ECO:0000313" key="3">
    <source>
        <dbReference type="EMBL" id="KMQ99390.1"/>
    </source>
</evidence>
<dbReference type="PaxDb" id="67767-A0A0J7P1X8"/>
<dbReference type="OrthoDB" id="4139357at2759"/>
<reference evidence="3 4" key="1">
    <citation type="submission" date="2015-04" db="EMBL/GenBank/DDBJ databases">
        <title>Lasius niger genome sequencing.</title>
        <authorList>
            <person name="Konorov E.A."/>
            <person name="Nikitin M.A."/>
            <person name="Kirill M.V."/>
            <person name="Chang P."/>
        </authorList>
    </citation>
    <scope>NUCLEOTIDE SEQUENCE [LARGE SCALE GENOMIC DNA]</scope>
    <source>
        <tissue evidence="3">Whole</tissue>
    </source>
</reference>
<accession>A0A0J7P1X8</accession>
<keyword evidence="2" id="KW-0472">Membrane</keyword>
<dbReference type="AlphaFoldDB" id="A0A0J7P1X8"/>
<feature type="compositionally biased region" description="Basic and acidic residues" evidence="1">
    <location>
        <begin position="89"/>
        <end position="129"/>
    </location>
</feature>
<keyword evidence="2" id="KW-1133">Transmembrane helix</keyword>
<evidence type="ECO:0000313" key="4">
    <source>
        <dbReference type="Proteomes" id="UP000036403"/>
    </source>
</evidence>
<name>A0A0J7P1X8_LASNI</name>
<protein>
    <submittedName>
        <fullName evidence="3">Synaptic vesicle glycoprotein 2a</fullName>
    </submittedName>
</protein>
<comment type="caution">
    <text evidence="3">The sequence shown here is derived from an EMBL/GenBank/DDBJ whole genome shotgun (WGS) entry which is preliminary data.</text>
</comment>
<feature type="transmembrane region" description="Helical" evidence="2">
    <location>
        <begin position="36"/>
        <end position="61"/>
    </location>
</feature>
<feature type="region of interest" description="Disordered" evidence="1">
    <location>
        <begin position="81"/>
        <end position="159"/>
    </location>
</feature>
<keyword evidence="4" id="KW-1185">Reference proteome</keyword>
<gene>
    <name evidence="3" type="ORF">RF55_1090</name>
</gene>
<sequence>MERDHVVSGNDTCNVHVQNLASGFLRSCDEVNEARFGLLLLVSLGYVLGEMLLIIGINAVGRKLYLTVTFRVISRSRIPSHPEYPMAEDNARPAEESGAFEVERKLDRPSRPRDQRGAAKVKDKPEDTRLPTPPPDPQCLKVARDRTGVTSRGPEEEEEDLATYLSELGASPFEGHSFDYDTTPNSATSAMGGDAVPFTEEVFEHLDRLYALTEQILELRSRSSKFFRRVRGLERAKVQRNADRRLEVALANDEEELLRDFTDEDTGFAESLLDAMLSNCRDAASTPRRGERLSVRSPSSSRQRSRSLAPAEQNLASSNLVERAAEAPDKRGTFARNASRNGGPKVSKWTRVKAAFKWERACTNDLADIAESSMLATASSTPTTKYLRIPDAITAGSWSAGPALSPCTSEISSPSTPIGRVSPASSSNEEVFDDQNFKKLITQLFITENLGYFKLNSGIVN</sequence>
<organism evidence="3 4">
    <name type="scientific">Lasius niger</name>
    <name type="common">Black garden ant</name>
    <dbReference type="NCBI Taxonomy" id="67767"/>
    <lineage>
        <taxon>Eukaryota</taxon>
        <taxon>Metazoa</taxon>
        <taxon>Ecdysozoa</taxon>
        <taxon>Arthropoda</taxon>
        <taxon>Hexapoda</taxon>
        <taxon>Insecta</taxon>
        <taxon>Pterygota</taxon>
        <taxon>Neoptera</taxon>
        <taxon>Endopterygota</taxon>
        <taxon>Hymenoptera</taxon>
        <taxon>Apocrita</taxon>
        <taxon>Aculeata</taxon>
        <taxon>Formicoidea</taxon>
        <taxon>Formicidae</taxon>
        <taxon>Formicinae</taxon>
        <taxon>Lasius</taxon>
        <taxon>Lasius</taxon>
    </lineage>
</organism>
<evidence type="ECO:0000256" key="1">
    <source>
        <dbReference type="SAM" id="MobiDB-lite"/>
    </source>
</evidence>
<evidence type="ECO:0000256" key="2">
    <source>
        <dbReference type="SAM" id="Phobius"/>
    </source>
</evidence>
<dbReference type="EMBL" id="LBMM01000362">
    <property type="protein sequence ID" value="KMQ99390.1"/>
    <property type="molecule type" value="Genomic_DNA"/>
</dbReference>
<feature type="region of interest" description="Disordered" evidence="1">
    <location>
        <begin position="283"/>
        <end position="345"/>
    </location>
</feature>
<feature type="compositionally biased region" description="Basic and acidic residues" evidence="1">
    <location>
        <begin position="323"/>
        <end position="332"/>
    </location>
</feature>
<keyword evidence="2" id="KW-0812">Transmembrane</keyword>
<dbReference type="STRING" id="67767.A0A0J7P1X8"/>
<proteinExistence type="predicted"/>